<dbReference type="UniPathway" id="UPA00664"/>
<comment type="similarity">
    <text evidence="1 7">Belongs to the Lgt family.</text>
</comment>
<dbReference type="eggNOG" id="COG0682">
    <property type="taxonomic scope" value="Bacteria"/>
</dbReference>
<dbReference type="KEGG" id="mmar:MODMU_3404"/>
<dbReference type="HAMAP" id="MF_01147">
    <property type="entry name" value="Lgt"/>
    <property type="match status" value="1"/>
</dbReference>
<evidence type="ECO:0000256" key="3">
    <source>
        <dbReference type="ARBA" id="ARBA00022679"/>
    </source>
</evidence>
<keyword evidence="9" id="KW-0328">Glycosyltransferase</keyword>
<name>I4EZK3_MODI5</name>
<feature type="compositionally biased region" description="Basic residues" evidence="8">
    <location>
        <begin position="456"/>
        <end position="470"/>
    </location>
</feature>
<feature type="transmembrane region" description="Helical" evidence="7">
    <location>
        <begin position="92"/>
        <end position="114"/>
    </location>
</feature>
<dbReference type="GO" id="GO:0005886">
    <property type="term" value="C:plasma membrane"/>
    <property type="evidence" value="ECO:0007669"/>
    <property type="project" value="UniProtKB-SubCell"/>
</dbReference>
<dbReference type="PANTHER" id="PTHR30589">
    <property type="entry name" value="PROLIPOPROTEIN DIACYLGLYCERYL TRANSFERASE"/>
    <property type="match status" value="1"/>
</dbReference>
<organism evidence="9 10">
    <name type="scientific">Modestobacter italicus (strain DSM 44449 / CECT 9708 / BC 501)</name>
    <dbReference type="NCBI Taxonomy" id="2732864"/>
    <lineage>
        <taxon>Bacteria</taxon>
        <taxon>Bacillati</taxon>
        <taxon>Actinomycetota</taxon>
        <taxon>Actinomycetes</taxon>
        <taxon>Geodermatophilales</taxon>
        <taxon>Geodermatophilaceae</taxon>
        <taxon>Modestobacter</taxon>
    </lineage>
</organism>
<dbReference type="GO" id="GO:0042158">
    <property type="term" value="P:lipoprotein biosynthetic process"/>
    <property type="evidence" value="ECO:0007669"/>
    <property type="project" value="UniProtKB-UniRule"/>
</dbReference>
<dbReference type="PANTHER" id="PTHR30589:SF0">
    <property type="entry name" value="PHOSPHATIDYLGLYCEROL--PROLIPOPROTEIN DIACYLGLYCERYL TRANSFERASE"/>
    <property type="match status" value="1"/>
</dbReference>
<dbReference type="Pfam" id="PF01790">
    <property type="entry name" value="LGT"/>
    <property type="match status" value="1"/>
</dbReference>
<dbReference type="OMA" id="DIAVWMV"/>
<dbReference type="AlphaFoldDB" id="I4EZK3"/>
<dbReference type="STRING" id="477641.MODMU_3404"/>
<dbReference type="GO" id="GO:0008961">
    <property type="term" value="F:phosphatidylglycerol-prolipoprotein diacylglyceryl transferase activity"/>
    <property type="evidence" value="ECO:0007669"/>
    <property type="project" value="UniProtKB-UniRule"/>
</dbReference>
<dbReference type="EC" id="2.5.1.145" evidence="7"/>
<dbReference type="HOGENOM" id="CLU_013386_2_2_11"/>
<evidence type="ECO:0000256" key="8">
    <source>
        <dbReference type="SAM" id="MobiDB-lite"/>
    </source>
</evidence>
<reference evidence="9 10" key="1">
    <citation type="journal article" date="2012" name="J. Bacteriol.">
        <title>Genome Sequence of Radiation-Resistant Modestobacter marinus Strain BC501, a Representative Actinobacterium That Thrives on Calcareous Stone Surfaces.</title>
        <authorList>
            <person name="Normand P."/>
            <person name="Gury J."/>
            <person name="Pujic P."/>
            <person name="Chouaia B."/>
            <person name="Crotti E."/>
            <person name="Brusetti L."/>
            <person name="Daffonchio D."/>
            <person name="Vacherie B."/>
            <person name="Barbe V."/>
            <person name="Medigue C."/>
            <person name="Calteau A."/>
            <person name="Ghodhbane-Gtari F."/>
            <person name="Essoussi I."/>
            <person name="Nouioui I."/>
            <person name="Abbassi-Ghozzi I."/>
            <person name="Gtari M."/>
        </authorList>
    </citation>
    <scope>NUCLEOTIDE SEQUENCE [LARGE SCALE GENOMIC DNA]</scope>
    <source>
        <strain evidence="10">BC 501</strain>
    </source>
</reference>
<dbReference type="EMBL" id="FO203431">
    <property type="protein sequence ID" value="CCH88816.1"/>
    <property type="molecule type" value="Genomic_DNA"/>
</dbReference>
<feature type="binding site" evidence="7">
    <location>
        <position position="142"/>
    </location>
    <ligand>
        <name>a 1,2-diacyl-sn-glycero-3-phospho-(1'-sn-glycerol)</name>
        <dbReference type="ChEBI" id="CHEBI:64716"/>
    </ligand>
</feature>
<evidence type="ECO:0000256" key="1">
    <source>
        <dbReference type="ARBA" id="ARBA00007150"/>
    </source>
</evidence>
<dbReference type="Proteomes" id="UP000006461">
    <property type="component" value="Chromosome"/>
</dbReference>
<feature type="transmembrane region" description="Helical" evidence="7">
    <location>
        <begin position="220"/>
        <end position="235"/>
    </location>
</feature>
<evidence type="ECO:0000313" key="9">
    <source>
        <dbReference type="EMBL" id="CCH88816.1"/>
    </source>
</evidence>
<gene>
    <name evidence="7 9" type="primary">lgt</name>
    <name evidence="9" type="ordered locus">MODMU_3404</name>
</gene>
<feature type="transmembrane region" description="Helical" evidence="7">
    <location>
        <begin position="20"/>
        <end position="40"/>
    </location>
</feature>
<proteinExistence type="inferred from homology"/>
<feature type="compositionally biased region" description="Low complexity" evidence="8">
    <location>
        <begin position="287"/>
        <end position="302"/>
    </location>
</feature>
<evidence type="ECO:0000256" key="6">
    <source>
        <dbReference type="ARBA" id="ARBA00023136"/>
    </source>
</evidence>
<dbReference type="PROSITE" id="PS01311">
    <property type="entry name" value="LGT"/>
    <property type="match status" value="1"/>
</dbReference>
<accession>I4EZK3</accession>
<protein>
    <recommendedName>
        <fullName evidence="7">Phosphatidylglycerol--prolipoprotein diacylglyceryl transferase</fullName>
        <ecNumber evidence="7">2.5.1.145</ecNumber>
    </recommendedName>
</protein>
<evidence type="ECO:0000256" key="5">
    <source>
        <dbReference type="ARBA" id="ARBA00022989"/>
    </source>
</evidence>
<keyword evidence="3 7" id="KW-0808">Transferase</keyword>
<feature type="region of interest" description="Disordered" evidence="8">
    <location>
        <begin position="281"/>
        <end position="352"/>
    </location>
</feature>
<feature type="compositionally biased region" description="Low complexity" evidence="8">
    <location>
        <begin position="375"/>
        <end position="390"/>
    </location>
</feature>
<comment type="catalytic activity">
    <reaction evidence="7">
        <text>L-cysteinyl-[prolipoprotein] + a 1,2-diacyl-sn-glycero-3-phospho-(1'-sn-glycerol) = an S-1,2-diacyl-sn-glyceryl-L-cysteinyl-[prolipoprotein] + sn-glycerol 1-phosphate + H(+)</text>
        <dbReference type="Rhea" id="RHEA:56712"/>
        <dbReference type="Rhea" id="RHEA-COMP:14679"/>
        <dbReference type="Rhea" id="RHEA-COMP:14680"/>
        <dbReference type="ChEBI" id="CHEBI:15378"/>
        <dbReference type="ChEBI" id="CHEBI:29950"/>
        <dbReference type="ChEBI" id="CHEBI:57685"/>
        <dbReference type="ChEBI" id="CHEBI:64716"/>
        <dbReference type="ChEBI" id="CHEBI:140658"/>
        <dbReference type="EC" id="2.5.1.145"/>
    </reaction>
</comment>
<dbReference type="NCBIfam" id="TIGR00544">
    <property type="entry name" value="lgt"/>
    <property type="match status" value="1"/>
</dbReference>
<feature type="region of interest" description="Disordered" evidence="8">
    <location>
        <begin position="372"/>
        <end position="470"/>
    </location>
</feature>
<feature type="compositionally biased region" description="Basic and acidic residues" evidence="8">
    <location>
        <begin position="422"/>
        <end position="447"/>
    </location>
</feature>
<evidence type="ECO:0000313" key="10">
    <source>
        <dbReference type="Proteomes" id="UP000006461"/>
    </source>
</evidence>
<evidence type="ECO:0000256" key="2">
    <source>
        <dbReference type="ARBA" id="ARBA00022475"/>
    </source>
</evidence>
<keyword evidence="6 7" id="KW-0472">Membrane</keyword>
<evidence type="ECO:0000256" key="7">
    <source>
        <dbReference type="HAMAP-Rule" id="MF_01147"/>
    </source>
</evidence>
<comment type="subcellular location">
    <subcellularLocation>
        <location evidence="7">Cell membrane</location>
        <topology evidence="7">Multi-pass membrane protein</topology>
    </subcellularLocation>
</comment>
<evidence type="ECO:0000256" key="4">
    <source>
        <dbReference type="ARBA" id="ARBA00022692"/>
    </source>
</evidence>
<dbReference type="PATRIC" id="fig|477641.3.peg.3222"/>
<feature type="transmembrane region" description="Helical" evidence="7">
    <location>
        <begin position="52"/>
        <end position="72"/>
    </location>
</feature>
<dbReference type="InterPro" id="IPR001640">
    <property type="entry name" value="Lgt"/>
</dbReference>
<keyword evidence="10" id="KW-1185">Reference proteome</keyword>
<keyword evidence="5 7" id="KW-1133">Transmembrane helix</keyword>
<feature type="transmembrane region" description="Helical" evidence="7">
    <location>
        <begin position="247"/>
        <end position="269"/>
    </location>
</feature>
<comment type="pathway">
    <text evidence="7">Protein modification; lipoprotein biosynthesis (diacylglyceryl transfer).</text>
</comment>
<keyword evidence="4 7" id="KW-0812">Transmembrane</keyword>
<sequence length="470" mass="50280">MTVLAAIPSPTQGVWELGPFPLRGYALCIIAGIVLACWLGDRRWVARGGAPGDVLDIAVWMVPFGIIGGRLYHVVTTPEPYFGEGGDPIRALAIWEGGLGIWGAIALGGVGAWIGCRRRRIPLPAFADALAPGIVLAQAVGRLGNWFNNELYGRATDLPWALTIHRWDSSAGRALIGADGRAEVLGTFHPTFLYELLWDVGVALLVIWADRRFKLSHGRAFALYVAAYCLGRLWIESLRIDTAEHFFGVRLNVFTSLVVGLLAVAYLVAQRGRPREVITRGADRAGARTQAAAPAADPSTGQSGEPATGHPVETPADGAGAGGRRPTRAPTRPGADPRRALGGVPGGDMYDTWSTCRVPAVSVYARSGRPAILGRPATSDRASAAPRTTTPRPPVPAGARSLGRLRSNRVPLADVPPVGPSRSRDRPQPEHRPHSTDHPAGSRDPPHQRLPPGSVRGHRWRTAAASRRRE</sequence>
<comment type="function">
    <text evidence="7">Catalyzes the transfer of the diacylglyceryl group from phosphatidylglycerol to the sulfhydryl group of the N-terminal cysteine of a prolipoprotein, the first step in the formation of mature lipoproteins.</text>
</comment>
<keyword evidence="2 7" id="KW-1003">Cell membrane</keyword>